<proteinExistence type="predicted"/>
<dbReference type="Proteomes" id="UP000075476">
    <property type="component" value="Unassembled WGS sequence"/>
</dbReference>
<evidence type="ECO:0000313" key="1">
    <source>
        <dbReference type="EMBL" id="KXY51156.1"/>
    </source>
</evidence>
<name>A0A9X0SQ15_BACCE</name>
<accession>A0A9X0SQ15</accession>
<gene>
    <name evidence="1" type="ORF">AT268_32160</name>
</gene>
<dbReference type="RefSeq" id="WP_061662494.1">
    <property type="nucleotide sequence ID" value="NZ_LOMO01000001.1"/>
</dbReference>
<protein>
    <submittedName>
        <fullName evidence="1">Uncharacterized protein</fullName>
    </submittedName>
</protein>
<comment type="caution">
    <text evidence="1">The sequence shown here is derived from an EMBL/GenBank/DDBJ whole genome shotgun (WGS) entry which is preliminary data.</text>
</comment>
<organism evidence="1 2">
    <name type="scientific">Bacillus cereus</name>
    <dbReference type="NCBI Taxonomy" id="1396"/>
    <lineage>
        <taxon>Bacteria</taxon>
        <taxon>Bacillati</taxon>
        <taxon>Bacillota</taxon>
        <taxon>Bacilli</taxon>
        <taxon>Bacillales</taxon>
        <taxon>Bacillaceae</taxon>
        <taxon>Bacillus</taxon>
        <taxon>Bacillus cereus group</taxon>
    </lineage>
</organism>
<evidence type="ECO:0000313" key="2">
    <source>
        <dbReference type="Proteomes" id="UP000075476"/>
    </source>
</evidence>
<sequence>MELQFLKNGFVLDGNKYKFGSQFYPISNLSKLKCFFHDNTLPLPVETVDKLDELFHNMTFETGNCYENAKTIHDLIKKNYKELKPMIYTGWIFPTPSYPVHHSFVVLNQKHIVDPGVPILELEYMLEQSQKNSSAEEIAKGIANIRNSSKNNRFSEQYVLGKGYQLVIYYASPDTYENSLTIRDYINRIAHKHPSYKQAIQRLNSGTHFKQLIQKEQ</sequence>
<dbReference type="EMBL" id="LOMO01000001">
    <property type="protein sequence ID" value="KXY51156.1"/>
    <property type="molecule type" value="Genomic_DNA"/>
</dbReference>
<reference evidence="1 2" key="1">
    <citation type="submission" date="2015-12" db="EMBL/GenBank/DDBJ databases">
        <title>Bacillus cereus Group isolate.</title>
        <authorList>
            <person name="Kovac J."/>
        </authorList>
    </citation>
    <scope>NUCLEOTIDE SEQUENCE [LARGE SCALE GENOMIC DNA]</scope>
    <source>
        <strain evidence="1 2">FSL K6-0073</strain>
    </source>
</reference>
<dbReference type="AlphaFoldDB" id="A0A9X0SQ15"/>